<dbReference type="GeneID" id="136088939"/>
<sequence>MALPCKHMFVARQVKHLPLFSYDGIGVRWLKAHAIENHRLFQHQNENLSHLGLGVVKERSLTQSEKFKKAYCLLQRLAQLVSESSNNEFEIRLNVLQNLAKVWEENKNIDVSILESPVDFLIETNLNHPAEIGKEILCDDIGKEMLCDGIKTFYPQNSPNSIDVDFKSNEIFNPIKINHMGVCNSLILNDSKSTDLSNQLVNSCFSKISIPQSVTKTDYLSNSSTEFEYKLHLQEQMIYSSPDLHLNNDRNELTIDQSLSLHESPTLENSNTIVRENLKTCDAVEVLNYFSFSFEILLF</sequence>
<dbReference type="RefSeq" id="XP_065670266.1">
    <property type="nucleotide sequence ID" value="XM_065814194.1"/>
</dbReference>
<reference evidence="2" key="1">
    <citation type="submission" date="2025-08" db="UniProtKB">
        <authorList>
            <consortium name="RefSeq"/>
        </authorList>
    </citation>
    <scope>IDENTIFICATION</scope>
</reference>
<evidence type="ECO:0000313" key="2">
    <source>
        <dbReference type="RefSeq" id="XP_065670266.1"/>
    </source>
</evidence>
<protein>
    <submittedName>
        <fullName evidence="2">Uncharacterized protein LOC136088939</fullName>
    </submittedName>
</protein>
<keyword evidence="1" id="KW-1185">Reference proteome</keyword>
<gene>
    <name evidence="2" type="primary">LOC136088939</name>
</gene>
<accession>A0ABM4D7H9</accession>
<evidence type="ECO:0000313" key="1">
    <source>
        <dbReference type="Proteomes" id="UP001652625"/>
    </source>
</evidence>
<dbReference type="Proteomes" id="UP001652625">
    <property type="component" value="Chromosome 12"/>
</dbReference>
<organism evidence="1 2">
    <name type="scientific">Hydra vulgaris</name>
    <name type="common">Hydra</name>
    <name type="synonym">Hydra attenuata</name>
    <dbReference type="NCBI Taxonomy" id="6087"/>
    <lineage>
        <taxon>Eukaryota</taxon>
        <taxon>Metazoa</taxon>
        <taxon>Cnidaria</taxon>
        <taxon>Hydrozoa</taxon>
        <taxon>Hydroidolina</taxon>
        <taxon>Anthoathecata</taxon>
        <taxon>Aplanulata</taxon>
        <taxon>Hydridae</taxon>
        <taxon>Hydra</taxon>
    </lineage>
</organism>
<proteinExistence type="predicted"/>
<name>A0ABM4D7H9_HYDVU</name>